<dbReference type="InterPro" id="IPR000254">
    <property type="entry name" value="CBD"/>
</dbReference>
<evidence type="ECO:0000256" key="2">
    <source>
        <dbReference type="SAM" id="SignalP"/>
    </source>
</evidence>
<accession>A0A0C3KJ68</accession>
<dbReference type="SMART" id="SM00236">
    <property type="entry name" value="fCBD"/>
    <property type="match status" value="1"/>
</dbReference>
<evidence type="ECO:0000313" key="4">
    <source>
        <dbReference type="EMBL" id="KIO21503.1"/>
    </source>
</evidence>
<dbReference type="EMBL" id="KN823136">
    <property type="protein sequence ID" value="KIO21503.1"/>
    <property type="molecule type" value="Genomic_DNA"/>
</dbReference>
<dbReference type="InterPro" id="IPR035971">
    <property type="entry name" value="CBD_sf"/>
</dbReference>
<keyword evidence="5" id="KW-1185">Reference proteome</keyword>
<dbReference type="GO" id="GO:0030248">
    <property type="term" value="F:cellulose binding"/>
    <property type="evidence" value="ECO:0007669"/>
    <property type="project" value="InterPro"/>
</dbReference>
<dbReference type="GO" id="GO:0005975">
    <property type="term" value="P:carbohydrate metabolic process"/>
    <property type="evidence" value="ECO:0007669"/>
    <property type="project" value="InterPro"/>
</dbReference>
<evidence type="ECO:0000259" key="3">
    <source>
        <dbReference type="PROSITE" id="PS51164"/>
    </source>
</evidence>
<keyword evidence="1 2" id="KW-0732">Signal</keyword>
<dbReference type="HOGENOM" id="CLU_1435418_0_0_1"/>
<gene>
    <name evidence="4" type="ORF">M407DRAFT_28895</name>
</gene>
<dbReference type="PROSITE" id="PS51164">
    <property type="entry name" value="CBM1_2"/>
    <property type="match status" value="1"/>
</dbReference>
<name>A0A0C3KJ68_9AGAM</name>
<feature type="signal peptide" evidence="2">
    <location>
        <begin position="1"/>
        <end position="19"/>
    </location>
</feature>
<feature type="chain" id="PRO_5002166401" description="CBM1 domain-containing protein" evidence="2">
    <location>
        <begin position="20"/>
        <end position="189"/>
    </location>
</feature>
<dbReference type="Proteomes" id="UP000054248">
    <property type="component" value="Unassembled WGS sequence"/>
</dbReference>
<evidence type="ECO:0000256" key="1">
    <source>
        <dbReference type="ARBA" id="ARBA00022729"/>
    </source>
</evidence>
<dbReference type="GO" id="GO:0005576">
    <property type="term" value="C:extracellular region"/>
    <property type="evidence" value="ECO:0007669"/>
    <property type="project" value="InterPro"/>
</dbReference>
<dbReference type="Pfam" id="PF00734">
    <property type="entry name" value="CBM_1"/>
    <property type="match status" value="1"/>
</dbReference>
<organism evidence="4 5">
    <name type="scientific">Tulasnella calospora MUT 4182</name>
    <dbReference type="NCBI Taxonomy" id="1051891"/>
    <lineage>
        <taxon>Eukaryota</taxon>
        <taxon>Fungi</taxon>
        <taxon>Dikarya</taxon>
        <taxon>Basidiomycota</taxon>
        <taxon>Agaricomycotina</taxon>
        <taxon>Agaricomycetes</taxon>
        <taxon>Cantharellales</taxon>
        <taxon>Tulasnellaceae</taxon>
        <taxon>Tulasnella</taxon>
    </lineage>
</organism>
<sequence>MKLLISLATIASLALQANAATVPLYGQCGGQGYTGPTECDPGLICYYWAPYRNLRPVQTVVTSSVGYTTCSYTTTWTTYITIEPTTTATPSTSVVTVTSNSTVATTKSTISTIWDTRTTTTTKTTTTTPTTTTTTTTRPTIVTLPTTRTIITLPVTKSLTRITIIDPIPLPTVTLLDGRSTEEVKKEDE</sequence>
<reference evidence="4 5" key="1">
    <citation type="submission" date="2014-04" db="EMBL/GenBank/DDBJ databases">
        <authorList>
            <consortium name="DOE Joint Genome Institute"/>
            <person name="Kuo A."/>
            <person name="Girlanda M."/>
            <person name="Perotto S."/>
            <person name="Kohler A."/>
            <person name="Nagy L.G."/>
            <person name="Floudas D."/>
            <person name="Copeland A."/>
            <person name="Barry K.W."/>
            <person name="Cichocki N."/>
            <person name="Veneault-Fourrey C."/>
            <person name="LaButti K."/>
            <person name="Lindquist E.A."/>
            <person name="Lipzen A."/>
            <person name="Lundell T."/>
            <person name="Morin E."/>
            <person name="Murat C."/>
            <person name="Sun H."/>
            <person name="Tunlid A."/>
            <person name="Henrissat B."/>
            <person name="Grigoriev I.V."/>
            <person name="Hibbett D.S."/>
            <person name="Martin F."/>
            <person name="Nordberg H.P."/>
            <person name="Cantor M.N."/>
            <person name="Hua S.X."/>
        </authorList>
    </citation>
    <scope>NUCLEOTIDE SEQUENCE [LARGE SCALE GENOMIC DNA]</scope>
    <source>
        <strain evidence="4 5">MUT 4182</strain>
    </source>
</reference>
<protein>
    <recommendedName>
        <fullName evidence="3">CBM1 domain-containing protein</fullName>
    </recommendedName>
</protein>
<dbReference type="OrthoDB" id="2119228at2759"/>
<dbReference type="SUPFAM" id="SSF57180">
    <property type="entry name" value="Cellulose-binding domain"/>
    <property type="match status" value="1"/>
</dbReference>
<proteinExistence type="predicted"/>
<evidence type="ECO:0000313" key="5">
    <source>
        <dbReference type="Proteomes" id="UP000054248"/>
    </source>
</evidence>
<feature type="domain" description="CBM1" evidence="3">
    <location>
        <begin position="20"/>
        <end position="71"/>
    </location>
</feature>
<reference evidence="5" key="2">
    <citation type="submission" date="2015-01" db="EMBL/GenBank/DDBJ databases">
        <title>Evolutionary Origins and Diversification of the Mycorrhizal Mutualists.</title>
        <authorList>
            <consortium name="DOE Joint Genome Institute"/>
            <consortium name="Mycorrhizal Genomics Consortium"/>
            <person name="Kohler A."/>
            <person name="Kuo A."/>
            <person name="Nagy L.G."/>
            <person name="Floudas D."/>
            <person name="Copeland A."/>
            <person name="Barry K.W."/>
            <person name="Cichocki N."/>
            <person name="Veneault-Fourrey C."/>
            <person name="LaButti K."/>
            <person name="Lindquist E.A."/>
            <person name="Lipzen A."/>
            <person name="Lundell T."/>
            <person name="Morin E."/>
            <person name="Murat C."/>
            <person name="Riley R."/>
            <person name="Ohm R."/>
            <person name="Sun H."/>
            <person name="Tunlid A."/>
            <person name="Henrissat B."/>
            <person name="Grigoriev I.V."/>
            <person name="Hibbett D.S."/>
            <person name="Martin F."/>
        </authorList>
    </citation>
    <scope>NUCLEOTIDE SEQUENCE [LARGE SCALE GENOMIC DNA]</scope>
    <source>
        <strain evidence="5">MUT 4182</strain>
    </source>
</reference>
<dbReference type="AlphaFoldDB" id="A0A0C3KJ68"/>